<dbReference type="SUPFAM" id="SSF56784">
    <property type="entry name" value="HAD-like"/>
    <property type="match status" value="1"/>
</dbReference>
<evidence type="ECO:0000256" key="1">
    <source>
        <dbReference type="ARBA" id="ARBA00000830"/>
    </source>
</evidence>
<reference evidence="5 6" key="1">
    <citation type="submission" date="2018-11" db="EMBL/GenBank/DDBJ databases">
        <title>Genomic Encyclopedia of Type Strains, Phase IV (KMG-IV): sequencing the most valuable type-strain genomes for metagenomic binning, comparative biology and taxonomic classification.</title>
        <authorList>
            <person name="Goeker M."/>
        </authorList>
    </citation>
    <scope>NUCLEOTIDE SEQUENCE [LARGE SCALE GENOMIC DNA]</scope>
    <source>
        <strain evidence="5 6">DSM 100316</strain>
    </source>
</reference>
<dbReference type="Gene3D" id="3.40.50.1000">
    <property type="entry name" value="HAD superfamily/HAD-like"/>
    <property type="match status" value="1"/>
</dbReference>
<accession>A0A3N2DNM6</accession>
<gene>
    <name evidence="5" type="ORF">EDC56_1721</name>
</gene>
<comment type="similarity">
    <text evidence="3">Belongs to the HAD-like hydrolase superfamily. CbbY/CbbZ/Gph/YieH family.</text>
</comment>
<dbReference type="InterPro" id="IPR023214">
    <property type="entry name" value="HAD_sf"/>
</dbReference>
<evidence type="ECO:0000256" key="2">
    <source>
        <dbReference type="ARBA" id="ARBA00004818"/>
    </source>
</evidence>
<dbReference type="CDD" id="cd01427">
    <property type="entry name" value="HAD_like"/>
    <property type="match status" value="1"/>
</dbReference>
<dbReference type="GO" id="GO:0006281">
    <property type="term" value="P:DNA repair"/>
    <property type="evidence" value="ECO:0007669"/>
    <property type="project" value="TreeGrafter"/>
</dbReference>
<dbReference type="PANTHER" id="PTHR43434">
    <property type="entry name" value="PHOSPHOGLYCOLATE PHOSPHATASE"/>
    <property type="match status" value="1"/>
</dbReference>
<dbReference type="AlphaFoldDB" id="A0A3N2DNM6"/>
<keyword evidence="6" id="KW-1185">Reference proteome</keyword>
<evidence type="ECO:0000313" key="6">
    <source>
        <dbReference type="Proteomes" id="UP000275394"/>
    </source>
</evidence>
<dbReference type="PANTHER" id="PTHR43434:SF1">
    <property type="entry name" value="PHOSPHOGLYCOLATE PHOSPHATASE"/>
    <property type="match status" value="1"/>
</dbReference>
<dbReference type="Proteomes" id="UP000275394">
    <property type="component" value="Unassembled WGS sequence"/>
</dbReference>
<dbReference type="OrthoDB" id="6196267at2"/>
<protein>
    <recommendedName>
        <fullName evidence="4">phosphoglycolate phosphatase</fullName>
        <ecNumber evidence="4">3.1.3.18</ecNumber>
    </recommendedName>
</protein>
<evidence type="ECO:0000256" key="4">
    <source>
        <dbReference type="ARBA" id="ARBA00013078"/>
    </source>
</evidence>
<dbReference type="EC" id="3.1.3.18" evidence="4"/>
<organism evidence="5 6">
    <name type="scientific">Sinobacterium caligoides</name>
    <dbReference type="NCBI Taxonomy" id="933926"/>
    <lineage>
        <taxon>Bacteria</taxon>
        <taxon>Pseudomonadati</taxon>
        <taxon>Pseudomonadota</taxon>
        <taxon>Gammaproteobacteria</taxon>
        <taxon>Cellvibrionales</taxon>
        <taxon>Spongiibacteraceae</taxon>
        <taxon>Sinobacterium</taxon>
    </lineage>
</organism>
<proteinExistence type="inferred from homology"/>
<dbReference type="GO" id="GO:0008967">
    <property type="term" value="F:phosphoglycolate phosphatase activity"/>
    <property type="evidence" value="ECO:0007669"/>
    <property type="project" value="UniProtKB-EC"/>
</dbReference>
<dbReference type="InterPro" id="IPR050155">
    <property type="entry name" value="HAD-like_hydrolase_sf"/>
</dbReference>
<dbReference type="InterPro" id="IPR036412">
    <property type="entry name" value="HAD-like_sf"/>
</dbReference>
<comment type="catalytic activity">
    <reaction evidence="1">
        <text>2-phosphoglycolate + H2O = glycolate + phosphate</text>
        <dbReference type="Rhea" id="RHEA:14369"/>
        <dbReference type="ChEBI" id="CHEBI:15377"/>
        <dbReference type="ChEBI" id="CHEBI:29805"/>
        <dbReference type="ChEBI" id="CHEBI:43474"/>
        <dbReference type="ChEBI" id="CHEBI:58033"/>
        <dbReference type="EC" id="3.1.3.18"/>
    </reaction>
</comment>
<comment type="pathway">
    <text evidence="2">Organic acid metabolism; glycolate biosynthesis; glycolate from 2-phosphoglycolate: step 1/1.</text>
</comment>
<comment type="caution">
    <text evidence="5">The sequence shown here is derived from an EMBL/GenBank/DDBJ whole genome shotgun (WGS) entry which is preliminary data.</text>
</comment>
<name>A0A3N2DNM6_9GAMM</name>
<evidence type="ECO:0000256" key="3">
    <source>
        <dbReference type="ARBA" id="ARBA00006171"/>
    </source>
</evidence>
<sequence length="157" mass="17334">MFEVYLFDWGDTLMVDSKDTAGKMCDWSEVQAMPGAYEVLEKLSQQAKIYIATGASSSSADDIEKAFQRVNMSQFIDGYFCQDNLGIAKGLPDFLPAIIARLGRPQAAIAMVGDSWQKDMQPALLAGIQPIWLSQQAEVASYPAIRIIRCLNELCCP</sequence>
<dbReference type="EMBL" id="RKHR01000004">
    <property type="protein sequence ID" value="ROS01292.1"/>
    <property type="molecule type" value="Genomic_DNA"/>
</dbReference>
<keyword evidence="5" id="KW-0378">Hydrolase</keyword>
<dbReference type="RefSeq" id="WP_123712101.1">
    <property type="nucleotide sequence ID" value="NZ_RKHR01000004.1"/>
</dbReference>
<evidence type="ECO:0000313" key="5">
    <source>
        <dbReference type="EMBL" id="ROS01292.1"/>
    </source>
</evidence>
<dbReference type="Pfam" id="PF00702">
    <property type="entry name" value="Hydrolase"/>
    <property type="match status" value="1"/>
</dbReference>